<evidence type="ECO:0000313" key="8">
    <source>
        <dbReference type="Proteomes" id="UP001215461"/>
    </source>
</evidence>
<dbReference type="GO" id="GO:0016491">
    <property type="term" value="F:oxidoreductase activity"/>
    <property type="evidence" value="ECO:0007669"/>
    <property type="project" value="UniProtKB-KW"/>
</dbReference>
<dbReference type="Proteomes" id="UP001215461">
    <property type="component" value="Unassembled WGS sequence"/>
</dbReference>
<dbReference type="Pfam" id="PF00389">
    <property type="entry name" value="2-Hacid_dh"/>
    <property type="match status" value="1"/>
</dbReference>
<accession>A0ABD4XIW8</accession>
<gene>
    <name evidence="7" type="ORF">G9403_05905</name>
</gene>
<feature type="domain" description="D-isomer specific 2-hydroxyacid dehydrogenase catalytic" evidence="5">
    <location>
        <begin position="9"/>
        <end position="273"/>
    </location>
</feature>
<dbReference type="InterPro" id="IPR006139">
    <property type="entry name" value="D-isomer_2_OHA_DH_cat_dom"/>
</dbReference>
<proteinExistence type="inferred from homology"/>
<protein>
    <submittedName>
        <fullName evidence="7">Phosphoglycerate dehydrogenase</fullName>
    </submittedName>
</protein>
<dbReference type="RefSeq" id="WP_002828602.1">
    <property type="nucleotide sequence ID" value="NZ_CABKOP010000011.1"/>
</dbReference>
<feature type="domain" description="D-isomer specific 2-hydroxyacid dehydrogenase NAD-binding" evidence="6">
    <location>
        <begin position="108"/>
        <end position="273"/>
    </location>
</feature>
<sequence length="310" mass="35122">MTTKLLALSPLTDANITTLEKYHVTVVTPENITPDDYSDIVISYGWRSKIINKILETPNNQLKWIQSFSAGVDFMPLDDLKKHQIILTNTSGQKAVPIAQSVMSYIFHFARGLHVYQSQNHWEPFEQQFTLQELPVVIFGTGRIGQQIAAYLHIFGSTVYGVNTTGHPVGSFENVFAIDNLQEIPKDIAIVINALPGTTDTENFFNKEHLDLFKNLFLFVNIGRGSTVNEQDLLNKLNDGSIQHAALDVTKQEPIPKDSKLWHQDNLILTQHSTWAGESESLFHVFMKNLPDFLTDKPLTYNVVDYERGY</sequence>
<dbReference type="InterPro" id="IPR036291">
    <property type="entry name" value="NAD(P)-bd_dom_sf"/>
</dbReference>
<evidence type="ECO:0000259" key="5">
    <source>
        <dbReference type="Pfam" id="PF00389"/>
    </source>
</evidence>
<dbReference type="PANTHER" id="PTHR43333:SF1">
    <property type="entry name" value="D-ISOMER SPECIFIC 2-HYDROXYACID DEHYDROGENASE NAD-BINDING DOMAIN-CONTAINING PROTEIN"/>
    <property type="match status" value="1"/>
</dbReference>
<comment type="similarity">
    <text evidence="1 4">Belongs to the D-isomer specific 2-hydroxyacid dehydrogenase family.</text>
</comment>
<organism evidence="7 8">
    <name type="scientific">Weissella paramesenteroides</name>
    <name type="common">Leuconostoc paramesenteroides</name>
    <dbReference type="NCBI Taxonomy" id="1249"/>
    <lineage>
        <taxon>Bacteria</taxon>
        <taxon>Bacillati</taxon>
        <taxon>Bacillota</taxon>
        <taxon>Bacilli</taxon>
        <taxon>Lactobacillales</taxon>
        <taxon>Lactobacillaceae</taxon>
        <taxon>Weissella</taxon>
    </lineage>
</organism>
<dbReference type="Gene3D" id="3.40.50.720">
    <property type="entry name" value="NAD(P)-binding Rossmann-like Domain"/>
    <property type="match status" value="2"/>
</dbReference>
<dbReference type="KEGG" id="wpa:CO680_01570"/>
<evidence type="ECO:0000256" key="1">
    <source>
        <dbReference type="ARBA" id="ARBA00005854"/>
    </source>
</evidence>
<evidence type="ECO:0000256" key="4">
    <source>
        <dbReference type="RuleBase" id="RU003719"/>
    </source>
</evidence>
<dbReference type="InterPro" id="IPR006140">
    <property type="entry name" value="D-isomer_DH_NAD-bd"/>
</dbReference>
<keyword evidence="2 4" id="KW-0560">Oxidoreductase</keyword>
<dbReference type="SUPFAM" id="SSF51735">
    <property type="entry name" value="NAD(P)-binding Rossmann-fold domains"/>
    <property type="match status" value="1"/>
</dbReference>
<dbReference type="SUPFAM" id="SSF52283">
    <property type="entry name" value="Formate/glycerate dehydrogenase catalytic domain-like"/>
    <property type="match status" value="1"/>
</dbReference>
<evidence type="ECO:0000313" key="7">
    <source>
        <dbReference type="EMBL" id="MDF8371175.1"/>
    </source>
</evidence>
<dbReference type="EMBL" id="JAANXN010000007">
    <property type="protein sequence ID" value="MDF8371175.1"/>
    <property type="molecule type" value="Genomic_DNA"/>
</dbReference>
<comment type="caution">
    <text evidence="7">The sequence shown here is derived from an EMBL/GenBank/DDBJ whole genome shotgun (WGS) entry which is preliminary data.</text>
</comment>
<evidence type="ECO:0000256" key="2">
    <source>
        <dbReference type="ARBA" id="ARBA00023002"/>
    </source>
</evidence>
<keyword evidence="3" id="KW-0520">NAD</keyword>
<evidence type="ECO:0000256" key="3">
    <source>
        <dbReference type="ARBA" id="ARBA00023027"/>
    </source>
</evidence>
<dbReference type="Pfam" id="PF02826">
    <property type="entry name" value="2-Hacid_dh_C"/>
    <property type="match status" value="1"/>
</dbReference>
<reference evidence="7 8" key="1">
    <citation type="submission" date="2020-03" db="EMBL/GenBank/DDBJ databases">
        <title>Comparative genomics of Weissella paramesenteroides.</title>
        <authorList>
            <person name="Kant R."/>
            <person name="Takala T."/>
            <person name="Saris P."/>
        </authorList>
    </citation>
    <scope>NUCLEOTIDE SEQUENCE [LARGE SCALE GENOMIC DNA]</scope>
    <source>
        <strain evidence="7 8">SJ27-4</strain>
    </source>
</reference>
<evidence type="ECO:0000259" key="6">
    <source>
        <dbReference type="Pfam" id="PF02826"/>
    </source>
</evidence>
<dbReference type="AlphaFoldDB" id="A0ABD4XIW8"/>
<name>A0ABD4XIW8_WEIPA</name>
<dbReference type="PANTHER" id="PTHR43333">
    <property type="entry name" value="2-HACID_DH_C DOMAIN-CONTAINING PROTEIN"/>
    <property type="match status" value="1"/>
</dbReference>